<protein>
    <submittedName>
        <fullName evidence="1">3'-5' exonuclease</fullName>
    </submittedName>
</protein>
<sequence>MKLLIIDTETADNENTPCEISATLYQVGEYSGAIATVSTLIPVEVNNAQAINRISPELTQAAHPIYQRSLELLREISAIGDYAVAFNAEFDSQVADKFFPGMVSVPWLCAMRDFDWGYHSINSHGGYKLTDLALWLGIGISTVHRAGDDVRLLVECLNRHKNLPKLVEDAIILAESPMVEIKALVSYEDRHKASKAKFAWDGERKIWYKSMRECLLDDFIQSLDFDVSLFRVKTAGR</sequence>
<geneLocation type="plasmid" evidence="1">
    <name>pN2B-A</name>
</geneLocation>
<dbReference type="Proteomes" id="UP000570851">
    <property type="component" value="Unassembled WGS sequence"/>
</dbReference>
<keyword evidence="1" id="KW-0378">Hydrolase</keyword>
<dbReference type="GO" id="GO:0004527">
    <property type="term" value="F:exonuclease activity"/>
    <property type="evidence" value="ECO:0007669"/>
    <property type="project" value="UniProtKB-KW"/>
</dbReference>
<evidence type="ECO:0000313" key="1">
    <source>
        <dbReference type="EMBL" id="MBC1305592.1"/>
    </source>
</evidence>
<dbReference type="EMBL" id="JACKZP010000271">
    <property type="protein sequence ID" value="MBC1305592.1"/>
    <property type="molecule type" value="Genomic_DNA"/>
</dbReference>
<dbReference type="InterPro" id="IPR036397">
    <property type="entry name" value="RNaseH_sf"/>
</dbReference>
<reference evidence="1 2" key="1">
    <citation type="submission" date="2019-11" db="EMBL/GenBank/DDBJ databases">
        <title>Comparison of genomes from free-living endosymbiotic cyanobacteria isolated from Azolla.</title>
        <authorList>
            <person name="Thiel T."/>
            <person name="Pratte B."/>
        </authorList>
    </citation>
    <scope>NUCLEOTIDE SEQUENCE [LARGE SCALE GENOMIC DNA]</scope>
    <source>
        <strain evidence="1 2">N2B</strain>
        <plasmid evidence="1">pN2B-A</plasmid>
    </source>
</reference>
<keyword evidence="1" id="KW-0540">Nuclease</keyword>
<keyword evidence="2" id="KW-1185">Reference proteome</keyword>
<organism evidence="1 2">
    <name type="scientific">Trichormus variabilis N2B</name>
    <dbReference type="NCBI Taxonomy" id="2681315"/>
    <lineage>
        <taxon>Bacteria</taxon>
        <taxon>Bacillati</taxon>
        <taxon>Cyanobacteriota</taxon>
        <taxon>Cyanophyceae</taxon>
        <taxon>Nostocales</taxon>
        <taxon>Nostocaceae</taxon>
        <taxon>Trichormus</taxon>
    </lineage>
</organism>
<dbReference type="GeneID" id="58727168"/>
<dbReference type="SUPFAM" id="SSF53098">
    <property type="entry name" value="Ribonuclease H-like"/>
    <property type="match status" value="1"/>
</dbReference>
<comment type="caution">
    <text evidence="1">The sequence shown here is derived from an EMBL/GenBank/DDBJ whole genome shotgun (WGS) entry which is preliminary data.</text>
</comment>
<dbReference type="RefSeq" id="WP_011316552.1">
    <property type="nucleotide sequence ID" value="NZ_JACKZP010000271.1"/>
</dbReference>
<keyword evidence="1" id="KW-0269">Exonuclease</keyword>
<proteinExistence type="predicted"/>
<accession>A0ABR6SGT9</accession>
<evidence type="ECO:0000313" key="2">
    <source>
        <dbReference type="Proteomes" id="UP000570851"/>
    </source>
</evidence>
<dbReference type="Gene3D" id="3.30.420.10">
    <property type="entry name" value="Ribonuclease H-like superfamily/Ribonuclease H"/>
    <property type="match status" value="1"/>
</dbReference>
<name>A0ABR6SGT9_ANAVA</name>
<dbReference type="InterPro" id="IPR012337">
    <property type="entry name" value="RNaseH-like_sf"/>
</dbReference>
<keyword evidence="1" id="KW-0614">Plasmid</keyword>
<gene>
    <name evidence="1" type="ORF">GNE12_27255</name>
</gene>